<dbReference type="Pfam" id="PF00023">
    <property type="entry name" value="Ank"/>
    <property type="match status" value="2"/>
</dbReference>
<dbReference type="RefSeq" id="XP_001831832.2">
    <property type="nucleotide sequence ID" value="XM_001831780.2"/>
</dbReference>
<dbReference type="Gene3D" id="3.40.50.300">
    <property type="entry name" value="P-loop containing nucleotide triphosphate hydrolases"/>
    <property type="match status" value="1"/>
</dbReference>
<dbReference type="InterPro" id="IPR007111">
    <property type="entry name" value="NACHT_NTPase"/>
</dbReference>
<name>A8NAI0_COPC7</name>
<dbReference type="InterPro" id="IPR002110">
    <property type="entry name" value="Ankyrin_rpt"/>
</dbReference>
<feature type="repeat" description="ANK" evidence="3">
    <location>
        <begin position="828"/>
        <end position="861"/>
    </location>
</feature>
<evidence type="ECO:0000313" key="5">
    <source>
        <dbReference type="EMBL" id="EAU90015.2"/>
    </source>
</evidence>
<dbReference type="InParanoid" id="A8NAI0"/>
<dbReference type="HOGENOM" id="CLU_000288_34_23_1"/>
<dbReference type="InterPro" id="IPR036770">
    <property type="entry name" value="Ankyrin_rpt-contain_sf"/>
</dbReference>
<feature type="repeat" description="ANK" evidence="3">
    <location>
        <begin position="692"/>
        <end position="725"/>
    </location>
</feature>
<sequence length="1066" mass="118634">MATQPPRQQPVHRAMQFYGSTFRGNAVVSSGDVVVYQGLDEQGVQRMLQEERGREREEQQEELRKEIRDWFAPNVNFHAIQQENNSKWTDGTLSWFTDRADYQAWKNGAPRIIWGTGIPGAGKTILASRIISDLQQLQAASSMKTCVVFAYCRYSERLEVNDILESLVKQFLHTDPSLADLAEHLHKQHSESKTRPTQRELLDLLRQFENKFDVVFYVIDGLDEALVTAQFDLIQAVRSLRGQFALTSRPLKNLEDGLPSPKFYSVYARNSDVIILIDGKIALNSGFQRLLERHGYRDELVRQIVDKSRGMFLHAALQIEFVQHCPTLTQLKDALNGLPENLEDLYVQSMKRINEQKKPRADLANHVLLWLVFGREVLPFSDLQHALRLTLPNYDGEIHKDDLLTVCCGLVTVEAETDLVRLVHFTAQVSLTSVLKQFLPEPHHLLFKATTQRLIDCGIPSNAERFEGGYDLERGFLRHPLLKYSYDHWVYHARESMANPRYIDSVRQFVCKCTSFPARFDLSEEWLNPGVFVLLSPLHVVARYGLHQILGSVLMDTAKGNVALRTGGGRDLTALMVASAYGHAETVDALLGYSRRTALKSVLGGKGRPGTHLFKAQINLRDPYGWIALMYAAENGQEETVRRLLAHEETKVNITDNQGRTALNHAANGGHSGTVGRLLAHKDTDVNIADNKGSTALIHAAKEGHNNSVQRLLEHKNTDVNIADNEGRTALIHAAENGQEDAVRRLLAHKETKVNVTDNQGRTALIHAAARGRESAVECLLGHPGTKVNITDSEGWTALVHAAAWGHQGAIVRLLAHKDTDVNIVESNGRTALIHAAHMGRESTIERLLAHKSTNANAADRKGQTALIHALQWRREGAVERLLAHHGTDVNITDSEGRTTLILAVEWGFEGIVERLLAHKGINANAIDNRGRTALIHASQWRREGAVESLLAHHGTDVNIADSEGRTALILAVELGFEGIVERLLAHKNTDVNVRDNKGCTALIHAVKLGREDLVQHLILRTGTDINMPDRDGRTALIHAVKRGHAGIAELLVAHMAPMGVFAGNA</sequence>
<keyword evidence="2 3" id="KW-0040">ANK repeat</keyword>
<reference evidence="5 6" key="1">
    <citation type="journal article" date="2010" name="Proc. Natl. Acad. Sci. U.S.A.">
        <title>Insights into evolution of multicellular fungi from the assembled chromosomes of the mushroom Coprinopsis cinerea (Coprinus cinereus).</title>
        <authorList>
            <person name="Stajich J.E."/>
            <person name="Wilke S.K."/>
            <person name="Ahren D."/>
            <person name="Au C.H."/>
            <person name="Birren B.W."/>
            <person name="Borodovsky M."/>
            <person name="Burns C."/>
            <person name="Canback B."/>
            <person name="Casselton L.A."/>
            <person name="Cheng C.K."/>
            <person name="Deng J."/>
            <person name="Dietrich F.S."/>
            <person name="Fargo D.C."/>
            <person name="Farman M.L."/>
            <person name="Gathman A.C."/>
            <person name="Goldberg J."/>
            <person name="Guigo R."/>
            <person name="Hoegger P.J."/>
            <person name="Hooker J.B."/>
            <person name="Huggins A."/>
            <person name="James T.Y."/>
            <person name="Kamada T."/>
            <person name="Kilaru S."/>
            <person name="Kodira C."/>
            <person name="Kues U."/>
            <person name="Kupfer D."/>
            <person name="Kwan H.S."/>
            <person name="Lomsadze A."/>
            <person name="Li W."/>
            <person name="Lilly W.W."/>
            <person name="Ma L.J."/>
            <person name="Mackey A.J."/>
            <person name="Manning G."/>
            <person name="Martin F."/>
            <person name="Muraguchi H."/>
            <person name="Natvig D.O."/>
            <person name="Palmerini H."/>
            <person name="Ramesh M.A."/>
            <person name="Rehmeyer C.J."/>
            <person name="Roe B.A."/>
            <person name="Shenoy N."/>
            <person name="Stanke M."/>
            <person name="Ter-Hovhannisyan V."/>
            <person name="Tunlid A."/>
            <person name="Velagapudi R."/>
            <person name="Vision T.J."/>
            <person name="Zeng Q."/>
            <person name="Zolan M.E."/>
            <person name="Pukkila P.J."/>
        </authorList>
    </citation>
    <scope>NUCLEOTIDE SEQUENCE [LARGE SCALE GENOMIC DNA]</scope>
    <source>
        <strain evidence="6">Okayama-7 / 130 / ATCC MYA-4618 / FGSC 9003</strain>
    </source>
</reference>
<feature type="repeat" description="ANK" evidence="3">
    <location>
        <begin position="964"/>
        <end position="997"/>
    </location>
</feature>
<feature type="repeat" description="ANK" evidence="3">
    <location>
        <begin position="794"/>
        <end position="827"/>
    </location>
</feature>
<evidence type="ECO:0000256" key="2">
    <source>
        <dbReference type="ARBA" id="ARBA00023043"/>
    </source>
</evidence>
<dbReference type="GeneID" id="6008308"/>
<dbReference type="VEuPathDB" id="FungiDB:CC1G_05931"/>
<comment type="caution">
    <text evidence="5">The sequence shown here is derived from an EMBL/GenBank/DDBJ whole genome shotgun (WGS) entry which is preliminary data.</text>
</comment>
<organism evidence="5 6">
    <name type="scientific">Coprinopsis cinerea (strain Okayama-7 / 130 / ATCC MYA-4618 / FGSC 9003)</name>
    <name type="common">Inky cap fungus</name>
    <name type="synonym">Hormographiella aspergillata</name>
    <dbReference type="NCBI Taxonomy" id="240176"/>
    <lineage>
        <taxon>Eukaryota</taxon>
        <taxon>Fungi</taxon>
        <taxon>Dikarya</taxon>
        <taxon>Basidiomycota</taxon>
        <taxon>Agaricomycotina</taxon>
        <taxon>Agaricomycetes</taxon>
        <taxon>Agaricomycetidae</taxon>
        <taxon>Agaricales</taxon>
        <taxon>Agaricineae</taxon>
        <taxon>Psathyrellaceae</taxon>
        <taxon>Coprinopsis</taxon>
    </lineage>
</organism>
<dbReference type="SUPFAM" id="SSF52540">
    <property type="entry name" value="P-loop containing nucleoside triphosphate hydrolases"/>
    <property type="match status" value="1"/>
</dbReference>
<accession>A8NAI0</accession>
<gene>
    <name evidence="5" type="ORF">CC1G_05931</name>
</gene>
<dbReference type="EMBL" id="AACS02000007">
    <property type="protein sequence ID" value="EAU90015.2"/>
    <property type="molecule type" value="Genomic_DNA"/>
</dbReference>
<dbReference type="PROSITE" id="PS50088">
    <property type="entry name" value="ANK_REPEAT"/>
    <property type="match status" value="9"/>
</dbReference>
<feature type="repeat" description="ANK" evidence="3">
    <location>
        <begin position="658"/>
        <end position="691"/>
    </location>
</feature>
<evidence type="ECO:0000259" key="4">
    <source>
        <dbReference type="PROSITE" id="PS50837"/>
    </source>
</evidence>
<evidence type="ECO:0000256" key="3">
    <source>
        <dbReference type="PROSITE-ProRule" id="PRU00023"/>
    </source>
</evidence>
<dbReference type="SUPFAM" id="SSF48403">
    <property type="entry name" value="Ankyrin repeat"/>
    <property type="match status" value="3"/>
</dbReference>
<evidence type="ECO:0000256" key="1">
    <source>
        <dbReference type="ARBA" id="ARBA00022737"/>
    </source>
</evidence>
<dbReference type="PROSITE" id="PS50837">
    <property type="entry name" value="NACHT"/>
    <property type="match status" value="1"/>
</dbReference>
<dbReference type="SMART" id="SM00248">
    <property type="entry name" value="ANK"/>
    <property type="match status" value="14"/>
</dbReference>
<dbReference type="Proteomes" id="UP000001861">
    <property type="component" value="Unassembled WGS sequence"/>
</dbReference>
<dbReference type="Pfam" id="PF12796">
    <property type="entry name" value="Ank_2"/>
    <property type="match status" value="2"/>
</dbReference>
<evidence type="ECO:0000313" key="6">
    <source>
        <dbReference type="Proteomes" id="UP000001861"/>
    </source>
</evidence>
<dbReference type="eggNOG" id="KOG0504">
    <property type="taxonomic scope" value="Eukaryota"/>
</dbReference>
<keyword evidence="1" id="KW-0677">Repeat</keyword>
<dbReference type="Pfam" id="PF13637">
    <property type="entry name" value="Ank_4"/>
    <property type="match status" value="3"/>
</dbReference>
<dbReference type="InterPro" id="IPR027417">
    <property type="entry name" value="P-loop_NTPase"/>
</dbReference>
<proteinExistence type="predicted"/>
<dbReference type="OMA" id="HHGTDVN"/>
<dbReference type="Gene3D" id="1.25.40.20">
    <property type="entry name" value="Ankyrin repeat-containing domain"/>
    <property type="match status" value="5"/>
</dbReference>
<dbReference type="AlphaFoldDB" id="A8NAI0"/>
<dbReference type="OrthoDB" id="7464126at2759"/>
<dbReference type="PANTHER" id="PTHR24173:SF74">
    <property type="entry name" value="ANKYRIN REPEAT DOMAIN-CONTAINING PROTEIN 16"/>
    <property type="match status" value="1"/>
</dbReference>
<keyword evidence="6" id="KW-1185">Reference proteome</keyword>
<feature type="repeat" description="ANK" evidence="3">
    <location>
        <begin position="896"/>
        <end position="929"/>
    </location>
</feature>
<feature type="repeat" description="ANK" evidence="3">
    <location>
        <begin position="998"/>
        <end position="1031"/>
    </location>
</feature>
<dbReference type="KEGG" id="cci:CC1G_05931"/>
<feature type="domain" description="NACHT" evidence="4">
    <location>
        <begin position="111"/>
        <end position="225"/>
    </location>
</feature>
<protein>
    <submittedName>
        <fullName evidence="5">Ankyrin repeat domain-containing protein 50</fullName>
    </submittedName>
</protein>
<dbReference type="PANTHER" id="PTHR24173">
    <property type="entry name" value="ANKYRIN REPEAT CONTAINING"/>
    <property type="match status" value="1"/>
</dbReference>
<dbReference type="Pfam" id="PF24883">
    <property type="entry name" value="NPHP3_N"/>
    <property type="match status" value="1"/>
</dbReference>
<dbReference type="InterPro" id="IPR056884">
    <property type="entry name" value="NPHP3-like_N"/>
</dbReference>
<feature type="repeat" description="ANK" evidence="3">
    <location>
        <begin position="862"/>
        <end position="895"/>
    </location>
</feature>
<feature type="repeat" description="ANK" evidence="3">
    <location>
        <begin position="726"/>
        <end position="759"/>
    </location>
</feature>